<keyword evidence="6 7" id="KW-0472">Membrane</keyword>
<evidence type="ECO:0000256" key="5">
    <source>
        <dbReference type="ARBA" id="ARBA00022989"/>
    </source>
</evidence>
<dbReference type="AlphaFoldDB" id="A0A4R8GR86"/>
<feature type="transmembrane region" description="Helical" evidence="7">
    <location>
        <begin position="287"/>
        <end position="305"/>
    </location>
</feature>
<proteinExistence type="inferred from homology"/>
<feature type="transmembrane region" description="Helical" evidence="7">
    <location>
        <begin position="230"/>
        <end position="250"/>
    </location>
</feature>
<keyword evidence="5 7" id="KW-1133">Transmembrane helix</keyword>
<feature type="domain" description="EamA" evidence="8">
    <location>
        <begin position="16"/>
        <end position="156"/>
    </location>
</feature>
<gene>
    <name evidence="9" type="ORF">C7959_12927</name>
</gene>
<sequence length="316" mass="35096">MREKEIFTNKYLVAGLAILACVLWGTAFPSLKISYQKLRIAKDDYFLKMLFASYRFFIASLILLSYQFFRKGSSSLKLKLSDLKLLIFLGLFQTTLQYFFFYNGLANTTGTKASILGTTGTFLTVIIAHFIYKDDKLNLQKSCGLIIGLLGVIIVNLERGSFDFSFSFLGEGFIISSAIVSTIASVIAKNATTKINPMLVTAYQMLMGSIILFLISIFKVSPTSLNFVGFTPLLLVYLSLVSAIGFALWYTLIKYNPLGYITMYKFVVPVSGVLFSSLLLAGEAVSINIFLALLLVSLGIIIINYKKTSIRKVARP</sequence>
<dbReference type="Pfam" id="PF00892">
    <property type="entry name" value="EamA"/>
    <property type="match status" value="2"/>
</dbReference>
<feature type="transmembrane region" description="Helical" evidence="7">
    <location>
        <begin position="262"/>
        <end position="281"/>
    </location>
</feature>
<dbReference type="PROSITE" id="PS51257">
    <property type="entry name" value="PROKAR_LIPOPROTEIN"/>
    <property type="match status" value="1"/>
</dbReference>
<feature type="transmembrane region" description="Helical" evidence="7">
    <location>
        <begin position="200"/>
        <end position="218"/>
    </location>
</feature>
<keyword evidence="10" id="KW-1185">Reference proteome</keyword>
<feature type="transmembrane region" description="Helical" evidence="7">
    <location>
        <begin position="51"/>
        <end position="69"/>
    </location>
</feature>
<dbReference type="InterPro" id="IPR000620">
    <property type="entry name" value="EamA_dom"/>
</dbReference>
<dbReference type="PANTHER" id="PTHR32322:SF18">
    <property type="entry name" value="S-ADENOSYLMETHIONINE_S-ADENOSYLHOMOCYSTEINE TRANSPORTER"/>
    <property type="match status" value="1"/>
</dbReference>
<feature type="transmembrane region" description="Helical" evidence="7">
    <location>
        <begin position="113"/>
        <end position="132"/>
    </location>
</feature>
<evidence type="ECO:0000256" key="6">
    <source>
        <dbReference type="ARBA" id="ARBA00023136"/>
    </source>
</evidence>
<dbReference type="GO" id="GO:0005886">
    <property type="term" value="C:plasma membrane"/>
    <property type="evidence" value="ECO:0007669"/>
    <property type="project" value="UniProtKB-SubCell"/>
</dbReference>
<feature type="transmembrane region" description="Helical" evidence="7">
    <location>
        <begin position="168"/>
        <end position="188"/>
    </location>
</feature>
<dbReference type="SUPFAM" id="SSF103481">
    <property type="entry name" value="Multidrug resistance efflux transporter EmrE"/>
    <property type="match status" value="2"/>
</dbReference>
<accession>A0A4R8GR86</accession>
<evidence type="ECO:0000313" key="10">
    <source>
        <dbReference type="Proteomes" id="UP000295832"/>
    </source>
</evidence>
<evidence type="ECO:0000256" key="1">
    <source>
        <dbReference type="ARBA" id="ARBA00004651"/>
    </source>
</evidence>
<dbReference type="Proteomes" id="UP000295832">
    <property type="component" value="Unassembled WGS sequence"/>
</dbReference>
<dbReference type="PANTHER" id="PTHR32322">
    <property type="entry name" value="INNER MEMBRANE TRANSPORTER"/>
    <property type="match status" value="1"/>
</dbReference>
<name>A0A4R8GR86_9FIRM</name>
<dbReference type="STRING" id="926561.GCA_000379025_02395"/>
<dbReference type="InterPro" id="IPR037185">
    <property type="entry name" value="EmrE-like"/>
</dbReference>
<comment type="similarity">
    <text evidence="2">Belongs to the EamA transporter family.</text>
</comment>
<feature type="transmembrane region" description="Helical" evidence="7">
    <location>
        <begin position="144"/>
        <end position="162"/>
    </location>
</feature>
<evidence type="ECO:0000256" key="4">
    <source>
        <dbReference type="ARBA" id="ARBA00022692"/>
    </source>
</evidence>
<protein>
    <submittedName>
        <fullName evidence="9">Drug/metabolite transporter (DMT)-like permease</fullName>
    </submittedName>
</protein>
<dbReference type="EMBL" id="SOEG01000029">
    <property type="protein sequence ID" value="TDX48366.1"/>
    <property type="molecule type" value="Genomic_DNA"/>
</dbReference>
<dbReference type="InterPro" id="IPR050638">
    <property type="entry name" value="AA-Vitamin_Transporters"/>
</dbReference>
<comment type="subcellular location">
    <subcellularLocation>
        <location evidence="1">Cell membrane</location>
        <topology evidence="1">Multi-pass membrane protein</topology>
    </subcellularLocation>
</comment>
<keyword evidence="4 7" id="KW-0812">Transmembrane</keyword>
<evidence type="ECO:0000256" key="7">
    <source>
        <dbReference type="SAM" id="Phobius"/>
    </source>
</evidence>
<keyword evidence="3" id="KW-1003">Cell membrane</keyword>
<feature type="domain" description="EamA" evidence="8">
    <location>
        <begin position="170"/>
        <end position="304"/>
    </location>
</feature>
<evidence type="ECO:0000313" key="9">
    <source>
        <dbReference type="EMBL" id="TDX48366.1"/>
    </source>
</evidence>
<comment type="caution">
    <text evidence="9">The sequence shown here is derived from an EMBL/GenBank/DDBJ whole genome shotgun (WGS) entry which is preliminary data.</text>
</comment>
<reference evidence="9 10" key="1">
    <citation type="submission" date="2019-03" db="EMBL/GenBank/DDBJ databases">
        <title>Subsurface microbial communities from deep shales in Ohio and West Virginia, USA.</title>
        <authorList>
            <person name="Wrighton K."/>
        </authorList>
    </citation>
    <scope>NUCLEOTIDE SEQUENCE [LARGE SCALE GENOMIC DNA]</scope>
    <source>
        <strain evidence="9 10">MSL 6dP</strain>
    </source>
</reference>
<feature type="transmembrane region" description="Helical" evidence="7">
    <location>
        <begin position="81"/>
        <end position="101"/>
    </location>
</feature>
<evidence type="ECO:0000259" key="8">
    <source>
        <dbReference type="Pfam" id="PF00892"/>
    </source>
</evidence>
<evidence type="ECO:0000256" key="3">
    <source>
        <dbReference type="ARBA" id="ARBA00022475"/>
    </source>
</evidence>
<organism evidence="9 10">
    <name type="scientific">Orenia marismortui</name>
    <dbReference type="NCBI Taxonomy" id="46469"/>
    <lineage>
        <taxon>Bacteria</taxon>
        <taxon>Bacillati</taxon>
        <taxon>Bacillota</taxon>
        <taxon>Clostridia</taxon>
        <taxon>Halanaerobiales</taxon>
        <taxon>Halobacteroidaceae</taxon>
        <taxon>Orenia</taxon>
    </lineage>
</organism>
<dbReference type="RefSeq" id="WP_134118148.1">
    <property type="nucleotide sequence ID" value="NZ_SOEG01000029.1"/>
</dbReference>
<evidence type="ECO:0000256" key="2">
    <source>
        <dbReference type="ARBA" id="ARBA00007362"/>
    </source>
</evidence>
<feature type="transmembrane region" description="Helical" evidence="7">
    <location>
        <begin position="12"/>
        <end position="31"/>
    </location>
</feature>